<dbReference type="EMBL" id="JBANDX010000034">
    <property type="protein sequence ID" value="MEL0611266.1"/>
    <property type="molecule type" value="Genomic_DNA"/>
</dbReference>
<evidence type="ECO:0000313" key="1">
    <source>
        <dbReference type="EMBL" id="MEL0611266.1"/>
    </source>
</evidence>
<reference evidence="1 2" key="1">
    <citation type="submission" date="2024-02" db="EMBL/GenBank/DDBJ databases">
        <title>Bacteria isolated from the canopy kelp, Nereocystis luetkeana.</title>
        <authorList>
            <person name="Pfister C.A."/>
            <person name="Younker I.T."/>
            <person name="Light S.H."/>
        </authorList>
    </citation>
    <scope>NUCLEOTIDE SEQUENCE [LARGE SCALE GENOMIC DNA]</scope>
    <source>
        <strain evidence="1 2">TI.1.15</strain>
    </source>
</reference>
<gene>
    <name evidence="1" type="ORF">V8Z71_23335</name>
</gene>
<proteinExistence type="predicted"/>
<dbReference type="InterPro" id="IPR010221">
    <property type="entry name" value="VCBS_dom"/>
</dbReference>
<dbReference type="Proteomes" id="UP001377160">
    <property type="component" value="Unassembled WGS sequence"/>
</dbReference>
<dbReference type="NCBIfam" id="TIGR03661">
    <property type="entry name" value="T1SS_VCA0849"/>
    <property type="match status" value="1"/>
</dbReference>
<accession>A0ABU9FYG9</accession>
<name>A0ABU9FYG9_9VIBR</name>
<comment type="caution">
    <text evidence="1">The sequence shown here is derived from an EMBL/GenBank/DDBJ whole genome shotgun (WGS) entry which is preliminary data.</text>
</comment>
<dbReference type="NCBIfam" id="TIGR01965">
    <property type="entry name" value="VCBS_repeat"/>
    <property type="match status" value="1"/>
</dbReference>
<keyword evidence="2" id="KW-1185">Reference proteome</keyword>
<dbReference type="InterPro" id="IPR019960">
    <property type="entry name" value="T1SS_VCA0849"/>
</dbReference>
<sequence length="547" mass="58874">DSDMGEVTEDVDVNPETDQLTTSGTLTITDVDISDVPAFKPNGVFTPLGSTYALALGMLTISPEGAWSYVVDNDAVQYLNDDDTVIERYVVSSTDGVEHVIEITINGANDAPEATSFVVVNNEDAVIPILFDSEDGGMPDYISDLEDDHDEIALNVRIETLPTNGSLLYTDENGVTREIIQSDVDNGVLFVPNNISFVAGPGELFEMGFSGDPENMPDLVEGFYNWGVAVSPTERLITLANGNTITLSIDDNNDKPLQQYQGGQPHVGYGIGDSDGKGMNMQETLIIDFNNNPLEVVHFGLDGMGGEFNTNSSVYVEVLYTFADGTTHTEQYQKDVGDTGHEQILYEFSYSSPSNPIVGMELSSSGGNWELRYVQGNEAVIDDPQFDYVAVDSNGAESTVETVTVDIEEPQQYNVISAASNEPLYAGSGNDLLIADSDDNIFTWLDSALDNGTDIIKDFELYTSGSGDLIDLNDLLEDPQDEIQMAELLGLIEVTVDGEDIALSIPINGGDDVQTIVVEGIATDMGMSVDLGSDLAILGELIKNDAA</sequence>
<protein>
    <submittedName>
        <fullName evidence="1">VCBS domain-containing protein</fullName>
    </submittedName>
</protein>
<dbReference type="RefSeq" id="WP_341636190.1">
    <property type="nucleotide sequence ID" value="NZ_JBANDX010000034.1"/>
</dbReference>
<feature type="non-terminal residue" evidence="1">
    <location>
        <position position="1"/>
    </location>
</feature>
<evidence type="ECO:0000313" key="2">
    <source>
        <dbReference type="Proteomes" id="UP001377160"/>
    </source>
</evidence>
<organism evidence="1 2">
    <name type="scientific">Vibrio echinoideorum</name>
    <dbReference type="NCBI Taxonomy" id="2100116"/>
    <lineage>
        <taxon>Bacteria</taxon>
        <taxon>Pseudomonadati</taxon>
        <taxon>Pseudomonadota</taxon>
        <taxon>Gammaproteobacteria</taxon>
        <taxon>Vibrionales</taxon>
        <taxon>Vibrionaceae</taxon>
        <taxon>Vibrio</taxon>
    </lineage>
</organism>